<dbReference type="Proteomes" id="UP001224997">
    <property type="component" value="Unassembled WGS sequence"/>
</dbReference>
<name>A0ABT9J8B8_9RHOB</name>
<protein>
    <recommendedName>
        <fullName evidence="4">SGNH/GDSL hydrolase family protein</fullName>
    </recommendedName>
</protein>
<evidence type="ECO:0000256" key="1">
    <source>
        <dbReference type="SAM" id="SignalP"/>
    </source>
</evidence>
<dbReference type="EMBL" id="JAVAMQ010000002">
    <property type="protein sequence ID" value="MDP5306055.1"/>
    <property type="molecule type" value="Genomic_DNA"/>
</dbReference>
<sequence>MPPIPRRRFLAALAGAALLRGAPWPVAAQAEGALPQTLPQPLDPQATIAFTGHSMLAAIFPTDDHAYNDGVDFPSLWPGPTHFDFAGFSSNAARWRALGYARTGSYDRLVMTELGDLKTGLPHPASAQGRQNLQHLYWFAMTAVSKGAEPVLYMPWSPLDPDLDAQAQPVFHYQRDWLERHVGRPVWIIPAGLFARAARDHYKDDGALFVDLVHWRPNGPGPTGLAYLTYQFFARARVPQPTLFPEMEDMAWRVLQDYRWAGFGGTGAVPALAIEDPLPDPAPVPPLPVVPAARP</sequence>
<gene>
    <name evidence="2" type="ORF">Q5Y72_02965</name>
</gene>
<reference evidence="2 3" key="1">
    <citation type="submission" date="2023-08" db="EMBL/GenBank/DDBJ databases">
        <authorList>
            <person name="Park J.-S."/>
        </authorList>
    </citation>
    <scope>NUCLEOTIDE SEQUENCE [LARGE SCALE GENOMIC DNA]</scope>
    <source>
        <strain evidence="2 3">2205BS29-5</strain>
    </source>
</reference>
<feature type="chain" id="PRO_5045490442" description="SGNH/GDSL hydrolase family protein" evidence="1">
    <location>
        <begin position="29"/>
        <end position="295"/>
    </location>
</feature>
<feature type="signal peptide" evidence="1">
    <location>
        <begin position="1"/>
        <end position="28"/>
    </location>
</feature>
<proteinExistence type="predicted"/>
<evidence type="ECO:0008006" key="4">
    <source>
        <dbReference type="Google" id="ProtNLM"/>
    </source>
</evidence>
<evidence type="ECO:0000313" key="3">
    <source>
        <dbReference type="Proteomes" id="UP001224997"/>
    </source>
</evidence>
<keyword evidence="1" id="KW-0732">Signal</keyword>
<evidence type="ECO:0000313" key="2">
    <source>
        <dbReference type="EMBL" id="MDP5306055.1"/>
    </source>
</evidence>
<dbReference type="InterPro" id="IPR006311">
    <property type="entry name" value="TAT_signal"/>
</dbReference>
<keyword evidence="3" id="KW-1185">Reference proteome</keyword>
<organism evidence="2 3">
    <name type="scientific">Paracoccus spongiarum</name>
    <dbReference type="NCBI Taxonomy" id="3064387"/>
    <lineage>
        <taxon>Bacteria</taxon>
        <taxon>Pseudomonadati</taxon>
        <taxon>Pseudomonadota</taxon>
        <taxon>Alphaproteobacteria</taxon>
        <taxon>Rhodobacterales</taxon>
        <taxon>Paracoccaceae</taxon>
        <taxon>Paracoccus</taxon>
    </lineage>
</organism>
<comment type="caution">
    <text evidence="2">The sequence shown here is derived from an EMBL/GenBank/DDBJ whole genome shotgun (WGS) entry which is preliminary data.</text>
</comment>
<dbReference type="RefSeq" id="WP_305961926.1">
    <property type="nucleotide sequence ID" value="NZ_JAVAMQ010000002.1"/>
</dbReference>
<dbReference type="PROSITE" id="PS51318">
    <property type="entry name" value="TAT"/>
    <property type="match status" value="1"/>
</dbReference>
<accession>A0ABT9J8B8</accession>